<accession>A0AAV1T780</accession>
<evidence type="ECO:0000313" key="4">
    <source>
        <dbReference type="Proteomes" id="UP001162060"/>
    </source>
</evidence>
<feature type="region of interest" description="Disordered" evidence="2">
    <location>
        <begin position="847"/>
        <end position="880"/>
    </location>
</feature>
<reference evidence="3" key="1">
    <citation type="submission" date="2024-01" db="EMBL/GenBank/DDBJ databases">
        <authorList>
            <person name="Webb A."/>
        </authorList>
    </citation>
    <scope>NUCLEOTIDE SEQUENCE</scope>
    <source>
        <strain evidence="3">Pm1</strain>
    </source>
</reference>
<evidence type="ECO:0000313" key="3">
    <source>
        <dbReference type="EMBL" id="CAK7900922.1"/>
    </source>
</evidence>
<proteinExistence type="predicted"/>
<feature type="compositionally biased region" description="Basic and acidic residues" evidence="2">
    <location>
        <begin position="197"/>
        <end position="209"/>
    </location>
</feature>
<organism evidence="3 4">
    <name type="scientific">Peronospora matthiolae</name>
    <dbReference type="NCBI Taxonomy" id="2874970"/>
    <lineage>
        <taxon>Eukaryota</taxon>
        <taxon>Sar</taxon>
        <taxon>Stramenopiles</taxon>
        <taxon>Oomycota</taxon>
        <taxon>Peronosporomycetes</taxon>
        <taxon>Peronosporales</taxon>
        <taxon>Peronosporaceae</taxon>
        <taxon>Peronospora</taxon>
    </lineage>
</organism>
<dbReference type="EMBL" id="CAKLBY020000020">
    <property type="protein sequence ID" value="CAK7900922.1"/>
    <property type="molecule type" value="Genomic_DNA"/>
</dbReference>
<sequence length="955" mass="102661">MHAYIGELAPSNKPSPTQERGDFENGEHVDGGTGHRTRVAWSDDEVGGSSVPTPVSGESVPIGVEKTGQDETIGDGHGNSDQSRAWTGGLGPPTTAPICGTRTDRRSYAAAVADSFLDGDSQYPVATERGAQGKGPRVGSSPIAGAFSCDVVARSRNLGSAYEPHLLVSAGSGPVRAATEQGRADTVDGQGPGLFADSKEDGSQRSSADHTRVLVRAATRVWTDRSDDDLRSMIPLEEEALAAWMMGAIMLQSPPGFLVCTHPRATRVVMLDFFEEYLEGKVIAIVPPYVRMPQYIAEKTLLLQLLERSEGKTESDVMSRELVKGAKRTSYDAETRRLTFIMLDQAAAASWHAKMNLIRGKRLKLLCPATMEREDITAPSLLATSSGRHQLQYQVRILVNGVATSTVQAILASSVACTVTSVSRGCPLGSEAYDSNFFDATFDMVSCPEQLKLVTHIATSETEIFLHHFRHFQRVPCFSCYSPYHSSAKCGIRKGAFQIHHHREFTGIPIAPPHVSGLTFNHLDVAGCLQHVSGLADTLVATTAKLKADGNKAPLLSEVSQVPPCAGQLSVPNTSPLAGGQAVRGGATRVSGPMTNEWFDPGANKKKRDVRPADVPASRATGPAVKLPKHPQFNKDGGARKSPLPKSKAAAQTISTNTVADKKKPPQQTKATVRQKGQSNTVHSSPPPSASSKADTQCTLAIRELDRILSGSHEEVAEPAPIDPGVDSALPSTNLKEATLEAVRSQVATAQKTVEELNLAAEKKQRAANTTKSCYFAAHAQALEVAIATEKTSNREPTSPEEVSEELLRMEYEYRTAGATANRANADATIAAKTLETLTRRLAKITPKPKPVTEDTAPQDDTLPREMPTEMAARSRERSRSMIQRLLASYVRRKRGVPSEPIDKPLGTVPTAKAPRDPGPPDLPPMCPQNRTGSVPKISMLLWRRARLRSGTLCA</sequence>
<feature type="region of interest" description="Disordered" evidence="2">
    <location>
        <begin position="895"/>
        <end position="933"/>
    </location>
</feature>
<feature type="compositionally biased region" description="Polar residues" evidence="2">
    <location>
        <begin position="650"/>
        <end position="659"/>
    </location>
</feature>
<feature type="compositionally biased region" description="Pro residues" evidence="2">
    <location>
        <begin position="917"/>
        <end position="927"/>
    </location>
</feature>
<evidence type="ECO:0000256" key="1">
    <source>
        <dbReference type="SAM" id="Coils"/>
    </source>
</evidence>
<comment type="caution">
    <text evidence="3">The sequence shown here is derived from an EMBL/GenBank/DDBJ whole genome shotgun (WGS) entry which is preliminary data.</text>
</comment>
<name>A0AAV1T780_9STRA</name>
<feature type="region of interest" description="Disordered" evidence="2">
    <location>
        <begin position="1"/>
        <end position="101"/>
    </location>
</feature>
<feature type="compositionally biased region" description="Basic and acidic residues" evidence="2">
    <location>
        <begin position="19"/>
        <end position="30"/>
    </location>
</feature>
<feature type="compositionally biased region" description="Polar residues" evidence="2">
    <location>
        <begin position="666"/>
        <end position="683"/>
    </location>
</feature>
<dbReference type="AlphaFoldDB" id="A0AAV1T780"/>
<keyword evidence="1" id="KW-0175">Coiled coil</keyword>
<protein>
    <submittedName>
        <fullName evidence="3">Uncharacterized protein</fullName>
    </submittedName>
</protein>
<feature type="coiled-coil region" evidence="1">
    <location>
        <begin position="740"/>
        <end position="767"/>
    </location>
</feature>
<gene>
    <name evidence="3" type="ORF">PM001_LOCUS2174</name>
</gene>
<feature type="region of interest" description="Disordered" evidence="2">
    <location>
        <begin position="177"/>
        <end position="209"/>
    </location>
</feature>
<evidence type="ECO:0000256" key="2">
    <source>
        <dbReference type="SAM" id="MobiDB-lite"/>
    </source>
</evidence>
<dbReference type="Proteomes" id="UP001162060">
    <property type="component" value="Unassembled WGS sequence"/>
</dbReference>
<feature type="region of interest" description="Disordered" evidence="2">
    <location>
        <begin position="576"/>
        <end position="696"/>
    </location>
</feature>
<feature type="compositionally biased region" description="Basic and acidic residues" evidence="2">
    <location>
        <begin position="862"/>
        <end position="880"/>
    </location>
</feature>